<gene>
    <name evidence="4" type="ORF">F8C82_11535</name>
</gene>
<dbReference type="RefSeq" id="WP_151693736.1">
    <property type="nucleotide sequence ID" value="NZ_BMGX01000001.1"/>
</dbReference>
<dbReference type="PANTHER" id="PTHR10587">
    <property type="entry name" value="GLYCOSYL TRANSFERASE-RELATED"/>
    <property type="match status" value="1"/>
</dbReference>
<dbReference type="Proteomes" id="UP000484164">
    <property type="component" value="Unassembled WGS sequence"/>
</dbReference>
<dbReference type="PANTHER" id="PTHR10587:SF133">
    <property type="entry name" value="CHITIN DEACETYLASE 1-RELATED"/>
    <property type="match status" value="1"/>
</dbReference>
<evidence type="ECO:0000256" key="2">
    <source>
        <dbReference type="ARBA" id="ARBA00022801"/>
    </source>
</evidence>
<dbReference type="GO" id="GO:0005975">
    <property type="term" value="P:carbohydrate metabolic process"/>
    <property type="evidence" value="ECO:0007669"/>
    <property type="project" value="InterPro"/>
</dbReference>
<comment type="caution">
    <text evidence="4">The sequence shown here is derived from an EMBL/GenBank/DDBJ whole genome shotgun (WGS) entry which is preliminary data.</text>
</comment>
<dbReference type="SUPFAM" id="SSF88713">
    <property type="entry name" value="Glycoside hydrolase/deacetylase"/>
    <property type="match status" value="1"/>
</dbReference>
<keyword evidence="5" id="KW-1185">Reference proteome</keyword>
<dbReference type="PROSITE" id="PS51677">
    <property type="entry name" value="NODB"/>
    <property type="match status" value="1"/>
</dbReference>
<dbReference type="InterPro" id="IPR002509">
    <property type="entry name" value="NODB_dom"/>
</dbReference>
<dbReference type="EMBL" id="WBVQ01000002">
    <property type="protein sequence ID" value="KAB2816309.1"/>
    <property type="molecule type" value="Genomic_DNA"/>
</dbReference>
<proteinExistence type="predicted"/>
<name>A0A6L3ZH78_9FLAO</name>
<dbReference type="Gene3D" id="3.20.20.370">
    <property type="entry name" value="Glycoside hydrolase/deacetylase"/>
    <property type="match status" value="1"/>
</dbReference>
<dbReference type="Pfam" id="PF01522">
    <property type="entry name" value="Polysacc_deac_1"/>
    <property type="match status" value="1"/>
</dbReference>
<feature type="domain" description="NodB homology" evidence="3">
    <location>
        <begin position="26"/>
        <end position="200"/>
    </location>
</feature>
<protein>
    <submittedName>
        <fullName evidence="4">Polysaccharide deacetylase family protein</fullName>
    </submittedName>
</protein>
<organism evidence="4 5">
    <name type="scientific">Phaeocystidibacter marisrubri</name>
    <dbReference type="NCBI Taxonomy" id="1577780"/>
    <lineage>
        <taxon>Bacteria</taxon>
        <taxon>Pseudomonadati</taxon>
        <taxon>Bacteroidota</taxon>
        <taxon>Flavobacteriia</taxon>
        <taxon>Flavobacteriales</taxon>
        <taxon>Phaeocystidibacteraceae</taxon>
        <taxon>Phaeocystidibacter</taxon>
    </lineage>
</organism>
<evidence type="ECO:0000256" key="1">
    <source>
        <dbReference type="ARBA" id="ARBA00022723"/>
    </source>
</evidence>
<sequence length="205" mass="23515">MLIPRLPSFLRLPYGTMVWRVPSAKKEVFLTFDDGPTPEITEEVLSMLEDYNFRATFFGIGKNVEAHPEIWERVKQAGHHVGHHTQNHVNGWKVDKTDYLEDVYQAADVVNSPLFRPPYGRISPRKAKVLSKKFKIIMWTIISGDYDQAISAEQCALNVTKTLRPGDIVVFHDSVKAWPNLKDALPIVLKYIREKGWVSEALPMR</sequence>
<accession>A0A6L3ZH78</accession>
<dbReference type="GO" id="GO:0016020">
    <property type="term" value="C:membrane"/>
    <property type="evidence" value="ECO:0007669"/>
    <property type="project" value="TreeGrafter"/>
</dbReference>
<dbReference type="CDD" id="cd10917">
    <property type="entry name" value="CE4_NodB_like_6s_7s"/>
    <property type="match status" value="1"/>
</dbReference>
<dbReference type="GO" id="GO:0046872">
    <property type="term" value="F:metal ion binding"/>
    <property type="evidence" value="ECO:0007669"/>
    <property type="project" value="UniProtKB-KW"/>
</dbReference>
<keyword evidence="2" id="KW-0378">Hydrolase</keyword>
<evidence type="ECO:0000313" key="4">
    <source>
        <dbReference type="EMBL" id="KAB2816309.1"/>
    </source>
</evidence>
<dbReference type="InterPro" id="IPR011330">
    <property type="entry name" value="Glyco_hydro/deAcase_b/a-brl"/>
</dbReference>
<keyword evidence="1" id="KW-0479">Metal-binding</keyword>
<dbReference type="InterPro" id="IPR050248">
    <property type="entry name" value="Polysacc_deacetylase_ArnD"/>
</dbReference>
<dbReference type="OrthoDB" id="9812065at2"/>
<dbReference type="AlphaFoldDB" id="A0A6L3ZH78"/>
<reference evidence="4 5" key="1">
    <citation type="submission" date="2019-10" db="EMBL/GenBank/DDBJ databases">
        <title>Genome sequence of Phaeocystidibacter marisrubri JCM30614 (type strain).</title>
        <authorList>
            <person name="Bowman J.P."/>
        </authorList>
    </citation>
    <scope>NUCLEOTIDE SEQUENCE [LARGE SCALE GENOMIC DNA]</scope>
    <source>
        <strain evidence="4 5">JCM 30614</strain>
    </source>
</reference>
<evidence type="ECO:0000313" key="5">
    <source>
        <dbReference type="Proteomes" id="UP000484164"/>
    </source>
</evidence>
<dbReference type="GO" id="GO:0016810">
    <property type="term" value="F:hydrolase activity, acting on carbon-nitrogen (but not peptide) bonds"/>
    <property type="evidence" value="ECO:0007669"/>
    <property type="project" value="InterPro"/>
</dbReference>
<evidence type="ECO:0000259" key="3">
    <source>
        <dbReference type="PROSITE" id="PS51677"/>
    </source>
</evidence>